<dbReference type="EMBL" id="MCFE01000183">
    <property type="protein sequence ID" value="ORX95186.1"/>
    <property type="molecule type" value="Genomic_DNA"/>
</dbReference>
<proteinExistence type="predicted"/>
<evidence type="ECO:0000256" key="1">
    <source>
        <dbReference type="SAM" id="MobiDB-lite"/>
    </source>
</evidence>
<dbReference type="InterPro" id="IPR013922">
    <property type="entry name" value="Cyclin_PHO80-like"/>
</dbReference>
<accession>A0A1Y1YBP5</accession>
<dbReference type="Gene3D" id="1.10.472.10">
    <property type="entry name" value="Cyclin-like"/>
    <property type="match status" value="1"/>
</dbReference>
<gene>
    <name evidence="2" type="ORF">K493DRAFT_315127</name>
</gene>
<feature type="compositionally biased region" description="Basic residues" evidence="1">
    <location>
        <begin position="58"/>
        <end position="76"/>
    </location>
</feature>
<dbReference type="Proteomes" id="UP000193498">
    <property type="component" value="Unassembled WGS sequence"/>
</dbReference>
<organism evidence="2 3">
    <name type="scientific">Basidiobolus meristosporus CBS 931.73</name>
    <dbReference type="NCBI Taxonomy" id="1314790"/>
    <lineage>
        <taxon>Eukaryota</taxon>
        <taxon>Fungi</taxon>
        <taxon>Fungi incertae sedis</taxon>
        <taxon>Zoopagomycota</taxon>
        <taxon>Entomophthoromycotina</taxon>
        <taxon>Basidiobolomycetes</taxon>
        <taxon>Basidiobolales</taxon>
        <taxon>Basidiobolaceae</taxon>
        <taxon>Basidiobolus</taxon>
    </lineage>
</organism>
<dbReference type="GO" id="GO:0000307">
    <property type="term" value="C:cyclin-dependent protein kinase holoenzyme complex"/>
    <property type="evidence" value="ECO:0007669"/>
    <property type="project" value="TreeGrafter"/>
</dbReference>
<feature type="compositionally biased region" description="Basic and acidic residues" evidence="1">
    <location>
        <begin position="86"/>
        <end position="100"/>
    </location>
</feature>
<dbReference type="PANTHER" id="PTHR15615:SF27">
    <property type="entry name" value="PHO85 CYCLIN CLG1"/>
    <property type="match status" value="1"/>
</dbReference>
<dbReference type="InParanoid" id="A0A1Y1YBP5"/>
<dbReference type="GO" id="GO:0016538">
    <property type="term" value="F:cyclin-dependent protein serine/threonine kinase regulator activity"/>
    <property type="evidence" value="ECO:0007669"/>
    <property type="project" value="TreeGrafter"/>
</dbReference>
<dbReference type="GO" id="GO:0019901">
    <property type="term" value="F:protein kinase binding"/>
    <property type="evidence" value="ECO:0007669"/>
    <property type="project" value="InterPro"/>
</dbReference>
<name>A0A1Y1YBP5_9FUNG</name>
<dbReference type="GO" id="GO:0005634">
    <property type="term" value="C:nucleus"/>
    <property type="evidence" value="ECO:0007669"/>
    <property type="project" value="TreeGrafter"/>
</dbReference>
<comment type="caution">
    <text evidence="2">The sequence shown here is derived from an EMBL/GenBank/DDBJ whole genome shotgun (WGS) entry which is preliminary data.</text>
</comment>
<feature type="region of interest" description="Disordered" evidence="1">
    <location>
        <begin position="58"/>
        <end position="100"/>
    </location>
</feature>
<keyword evidence="3" id="KW-1185">Reference proteome</keyword>
<reference evidence="2 3" key="1">
    <citation type="submission" date="2016-07" db="EMBL/GenBank/DDBJ databases">
        <title>Pervasive Adenine N6-methylation of Active Genes in Fungi.</title>
        <authorList>
            <consortium name="DOE Joint Genome Institute"/>
            <person name="Mondo S.J."/>
            <person name="Dannebaum R.O."/>
            <person name="Kuo R.C."/>
            <person name="Labutti K."/>
            <person name="Haridas S."/>
            <person name="Kuo A."/>
            <person name="Salamov A."/>
            <person name="Ahrendt S.R."/>
            <person name="Lipzen A."/>
            <person name="Sullivan W."/>
            <person name="Andreopoulos W.B."/>
            <person name="Clum A."/>
            <person name="Lindquist E."/>
            <person name="Daum C."/>
            <person name="Ramamoorthy G.K."/>
            <person name="Gryganskyi A."/>
            <person name="Culley D."/>
            <person name="Magnuson J.K."/>
            <person name="James T.Y."/>
            <person name="O'Malley M.A."/>
            <person name="Stajich J.E."/>
            <person name="Spatafora J.W."/>
            <person name="Visel A."/>
            <person name="Grigoriev I.V."/>
        </authorList>
    </citation>
    <scope>NUCLEOTIDE SEQUENCE [LARGE SCALE GENOMIC DNA]</scope>
    <source>
        <strain evidence="2 3">CBS 931.73</strain>
    </source>
</reference>
<dbReference type="AlphaFoldDB" id="A0A1Y1YBP5"/>
<evidence type="ECO:0000313" key="3">
    <source>
        <dbReference type="Proteomes" id="UP000193498"/>
    </source>
</evidence>
<evidence type="ECO:0000313" key="2">
    <source>
        <dbReference type="EMBL" id="ORX95186.1"/>
    </source>
</evidence>
<dbReference type="PANTHER" id="PTHR15615">
    <property type="match status" value="1"/>
</dbReference>
<protein>
    <submittedName>
        <fullName evidence="2">Uncharacterized protein</fullName>
    </submittedName>
</protein>
<sequence>MDWARYTSSTLAQVNDLEMEFLDCIQYDLHVSKEEYELWTVELWREVQEAVRSKWRAHKRASTGKAKSSARHHHHVSNPYTSSLRFDSRRHDQHASSNEERELIIPIERAVSAQIRHFVRD</sequence>